<dbReference type="PROSITE" id="PS50005">
    <property type="entry name" value="TPR"/>
    <property type="match status" value="2"/>
</dbReference>
<proteinExistence type="inferred from homology"/>
<dbReference type="PANTHER" id="PTHR15081:SF1">
    <property type="entry name" value="NUCLEAR AUTOANTIGENIC SPERM PROTEIN"/>
    <property type="match status" value="1"/>
</dbReference>
<dbReference type="AlphaFoldDB" id="A0A8B7NL56"/>
<dbReference type="RefSeq" id="XP_018014398.1">
    <property type="nucleotide sequence ID" value="XM_018158909.2"/>
</dbReference>
<protein>
    <submittedName>
        <fullName evidence="9">Histone-binding protein N1/N2 isoform X1</fullName>
    </submittedName>
</protein>
<feature type="compositionally biased region" description="Acidic residues" evidence="7">
    <location>
        <begin position="317"/>
        <end position="364"/>
    </location>
</feature>
<accession>A0A8B7NL56</accession>
<organism evidence="8 9">
    <name type="scientific">Hyalella azteca</name>
    <name type="common">Amphipod</name>
    <dbReference type="NCBI Taxonomy" id="294128"/>
    <lineage>
        <taxon>Eukaryota</taxon>
        <taxon>Metazoa</taxon>
        <taxon>Ecdysozoa</taxon>
        <taxon>Arthropoda</taxon>
        <taxon>Crustacea</taxon>
        <taxon>Multicrustacea</taxon>
        <taxon>Malacostraca</taxon>
        <taxon>Eumalacostraca</taxon>
        <taxon>Peracarida</taxon>
        <taxon>Amphipoda</taxon>
        <taxon>Senticaudata</taxon>
        <taxon>Talitrida</taxon>
        <taxon>Talitroidea</taxon>
        <taxon>Hyalellidae</taxon>
        <taxon>Hyalella</taxon>
    </lineage>
</organism>
<evidence type="ECO:0000256" key="7">
    <source>
        <dbReference type="SAM" id="MobiDB-lite"/>
    </source>
</evidence>
<feature type="compositionally biased region" description="Basic and acidic residues" evidence="7">
    <location>
        <begin position="265"/>
        <end position="300"/>
    </location>
</feature>
<dbReference type="InterPro" id="IPR011990">
    <property type="entry name" value="TPR-like_helical_dom_sf"/>
</dbReference>
<evidence type="ECO:0000256" key="4">
    <source>
        <dbReference type="ARBA" id="ARBA00022803"/>
    </source>
</evidence>
<feature type="repeat" description="TPR" evidence="6">
    <location>
        <begin position="396"/>
        <end position="429"/>
    </location>
</feature>
<dbReference type="PANTHER" id="PTHR15081">
    <property type="entry name" value="NUCLEAR AUTOANTIGENIC SPERM PROTEIN NASP -RELATED"/>
    <property type="match status" value="1"/>
</dbReference>
<gene>
    <name evidence="9" type="primary">LOC108671373</name>
</gene>
<dbReference type="GO" id="GO:0005654">
    <property type="term" value="C:nucleoplasm"/>
    <property type="evidence" value="ECO:0007669"/>
    <property type="project" value="TreeGrafter"/>
</dbReference>
<evidence type="ECO:0000256" key="2">
    <source>
        <dbReference type="ARBA" id="ARBA00008402"/>
    </source>
</evidence>
<feature type="compositionally biased region" description="Acidic residues" evidence="7">
    <location>
        <begin position="187"/>
        <end position="196"/>
    </location>
</feature>
<dbReference type="KEGG" id="hazt:108671373"/>
<dbReference type="GeneID" id="108671373"/>
<dbReference type="GO" id="GO:0006335">
    <property type="term" value="P:DNA replication-dependent chromatin assembly"/>
    <property type="evidence" value="ECO:0007669"/>
    <property type="project" value="TreeGrafter"/>
</dbReference>
<dbReference type="Gene3D" id="1.25.40.10">
    <property type="entry name" value="Tetratricopeptide repeat domain"/>
    <property type="match status" value="1"/>
</dbReference>
<evidence type="ECO:0000313" key="9">
    <source>
        <dbReference type="RefSeq" id="XP_018014398.1"/>
    </source>
</evidence>
<keyword evidence="8" id="KW-1185">Reference proteome</keyword>
<keyword evidence="4 6" id="KW-0802">TPR repeat</keyword>
<reference evidence="9" key="1">
    <citation type="submission" date="2025-08" db="UniProtKB">
        <authorList>
            <consortium name="RefSeq"/>
        </authorList>
    </citation>
    <scope>IDENTIFICATION</scope>
    <source>
        <tissue evidence="9">Whole organism</tissue>
    </source>
</reference>
<feature type="region of interest" description="Disordered" evidence="7">
    <location>
        <begin position="545"/>
        <end position="645"/>
    </location>
</feature>
<dbReference type="Pfam" id="PF13424">
    <property type="entry name" value="TPR_12"/>
    <property type="match status" value="1"/>
</dbReference>
<feature type="region of interest" description="Disordered" evidence="7">
    <location>
        <begin position="138"/>
        <end position="366"/>
    </location>
</feature>
<dbReference type="GO" id="GO:0042393">
    <property type="term" value="F:histone binding"/>
    <property type="evidence" value="ECO:0007669"/>
    <property type="project" value="TreeGrafter"/>
</dbReference>
<dbReference type="InterPro" id="IPR051730">
    <property type="entry name" value="NASP-like"/>
</dbReference>
<feature type="compositionally biased region" description="Basic and acidic residues" evidence="7">
    <location>
        <begin position="38"/>
        <end position="48"/>
    </location>
</feature>
<evidence type="ECO:0000256" key="1">
    <source>
        <dbReference type="ARBA" id="ARBA00004123"/>
    </source>
</evidence>
<feature type="compositionally biased region" description="Basic and acidic residues" evidence="7">
    <location>
        <begin position="616"/>
        <end position="645"/>
    </location>
</feature>
<dbReference type="OrthoDB" id="5587616at2759"/>
<evidence type="ECO:0000256" key="5">
    <source>
        <dbReference type="ARBA" id="ARBA00023242"/>
    </source>
</evidence>
<feature type="compositionally biased region" description="Basic and acidic residues" evidence="7">
    <location>
        <begin position="175"/>
        <end position="186"/>
    </location>
</feature>
<dbReference type="GO" id="GO:0034080">
    <property type="term" value="P:CENP-A containing chromatin assembly"/>
    <property type="evidence" value="ECO:0007669"/>
    <property type="project" value="TreeGrafter"/>
</dbReference>
<feature type="compositionally biased region" description="Basic and acidic residues" evidence="7">
    <location>
        <begin position="197"/>
        <end position="255"/>
    </location>
</feature>
<evidence type="ECO:0000256" key="3">
    <source>
        <dbReference type="ARBA" id="ARBA00022737"/>
    </source>
</evidence>
<feature type="repeat" description="TPR" evidence="6">
    <location>
        <begin position="438"/>
        <end position="471"/>
    </location>
</feature>
<feature type="compositionally biased region" description="Acidic residues" evidence="7">
    <location>
        <begin position="142"/>
        <end position="152"/>
    </location>
</feature>
<dbReference type="SMART" id="SM00028">
    <property type="entry name" value="TPR"/>
    <property type="match status" value="2"/>
</dbReference>
<dbReference type="Proteomes" id="UP000694843">
    <property type="component" value="Unplaced"/>
</dbReference>
<sequence>MVAAPETKACSDVVMNKEEVLQDPPSAEELKSKAAEVEKLEAGVEKSEPSQASGSKDVTDAENTAKLEKAALKFAEGKRALIQNQNQLAVDAFAEACALQSAVHGDMSATMCEFYYYYGRALLDLARIEGDVLGNALAGVPEGEDMENSQVEDPEKLTEEERDTVAQQVDEALEENFKKNEGIKDDDTMETEDDVESKDNEEKTENGEEKDAQNEAVEDGDKTKGADDQAESSDVKKAENGEDKKAENAEDKKTENEDEEATETENAKEKTDEDSKTKNGEEKVSNEDAKPKSKSDDVKKSANGAATDLSEEKADKDEEEGDDMEAEAAEDDNAAEEDDTAEGDAAADGDEAADEDTQESEEDVPSLQLAWEVLELAKTIYEKNANLSEEENTKLSQVYLKLGEVSLENENYPESINMYSACLKIQESILEADDRWLAETHYQLGLAHSLADNFDVAVEHLQSAISVIEARIKNVSQKLEKDNIKISDDLETSSLSSEQKLMVSDVRELQKLLPELQEKMTDIKDTKASFTEKLKAMKEYGTKAHFSGQLSGGSDRKSAFEEGTSSFSEDAEKKDAKPISNMLIRKKRKPEEEAAAPAEDIKKPRTEGDANGTDAPLEKKDDKIAADPKAEEKMDVQPSDDKMES</sequence>
<dbReference type="InterPro" id="IPR019734">
    <property type="entry name" value="TPR_rpt"/>
</dbReference>
<name>A0A8B7NL56_HYAAZ</name>
<evidence type="ECO:0000313" key="8">
    <source>
        <dbReference type="Proteomes" id="UP000694843"/>
    </source>
</evidence>
<keyword evidence="5" id="KW-0539">Nucleus</keyword>
<feature type="compositionally biased region" description="Basic and acidic residues" evidence="7">
    <location>
        <begin position="599"/>
        <end position="608"/>
    </location>
</feature>
<dbReference type="SUPFAM" id="SSF48452">
    <property type="entry name" value="TPR-like"/>
    <property type="match status" value="1"/>
</dbReference>
<keyword evidence="3" id="KW-0677">Repeat</keyword>
<comment type="similarity">
    <text evidence="2">Belongs to the NASP family.</text>
</comment>
<comment type="subcellular location">
    <subcellularLocation>
        <location evidence="1">Nucleus</location>
    </subcellularLocation>
</comment>
<feature type="region of interest" description="Disordered" evidence="7">
    <location>
        <begin position="38"/>
        <end position="61"/>
    </location>
</feature>
<evidence type="ECO:0000256" key="6">
    <source>
        <dbReference type="PROSITE-ProRule" id="PRU00339"/>
    </source>
</evidence>
<dbReference type="OMA" id="QIKWRXL"/>